<dbReference type="GO" id="GO:0005886">
    <property type="term" value="C:plasma membrane"/>
    <property type="evidence" value="ECO:0007669"/>
    <property type="project" value="UniProtKB-SubCell"/>
</dbReference>
<comment type="caution">
    <text evidence="9">The sequence shown here is derived from an EMBL/GenBank/DDBJ whole genome shotgun (WGS) entry which is preliminary data.</text>
</comment>
<dbReference type="STRING" id="1618589.UX25_C0007G0004"/>
<feature type="binding site" evidence="8">
    <location>
        <position position="199"/>
    </location>
    <ligand>
        <name>Mg(2+)</name>
        <dbReference type="ChEBI" id="CHEBI:18420"/>
    </ligand>
</feature>
<evidence type="ECO:0000256" key="7">
    <source>
        <dbReference type="HAMAP-Rule" id="MF_00038"/>
    </source>
</evidence>
<comment type="similarity">
    <text evidence="2 7">Belongs to the glycosyltransferase 4 family. MraY subfamily.</text>
</comment>
<dbReference type="PANTHER" id="PTHR22926:SF5">
    <property type="entry name" value="PHOSPHO-N-ACETYLMURAMOYL-PENTAPEPTIDE-TRANSFERASE HOMOLOG"/>
    <property type="match status" value="1"/>
</dbReference>
<dbReference type="GO" id="GO:0051992">
    <property type="term" value="F:UDP-N-acetylmuramoyl-L-alanyl-D-glutamyl-meso-2,6-diaminopimelyl-D-alanyl-D-alanine:undecaprenyl-phosphate transferase activity"/>
    <property type="evidence" value="ECO:0007669"/>
    <property type="project" value="RHEA"/>
</dbReference>
<keyword evidence="6 7" id="KW-0472">Membrane</keyword>
<dbReference type="PATRIC" id="fig|1618589.3.peg.152"/>
<keyword evidence="3 7" id="KW-0808">Transferase</keyword>
<feature type="transmembrane region" description="Helical" evidence="7">
    <location>
        <begin position="6"/>
        <end position="33"/>
    </location>
</feature>
<proteinExistence type="inferred from homology"/>
<comment type="catalytic activity">
    <reaction evidence="7">
        <text>UDP-N-acetyl-alpha-D-muramoyl-L-alanyl-gamma-D-glutamyl-meso-2,6-diaminopimeloyl-D-alanyl-D-alanine + di-trans,octa-cis-undecaprenyl phosphate = di-trans,octa-cis-undecaprenyl diphospho-N-acetyl-alpha-D-muramoyl-L-alanyl-D-glutamyl-meso-2,6-diaminopimeloyl-D-alanyl-D-alanine + UMP</text>
        <dbReference type="Rhea" id="RHEA:28386"/>
        <dbReference type="ChEBI" id="CHEBI:57865"/>
        <dbReference type="ChEBI" id="CHEBI:60392"/>
        <dbReference type="ChEBI" id="CHEBI:61386"/>
        <dbReference type="ChEBI" id="CHEBI:61387"/>
        <dbReference type="EC" id="2.7.8.13"/>
    </reaction>
</comment>
<gene>
    <name evidence="7" type="primary">mraY</name>
    <name evidence="9" type="ORF">UX25_C0007G0004</name>
</gene>
<evidence type="ECO:0000256" key="5">
    <source>
        <dbReference type="ARBA" id="ARBA00022989"/>
    </source>
</evidence>
<feature type="transmembrane region" description="Helical" evidence="7">
    <location>
        <begin position="102"/>
        <end position="122"/>
    </location>
</feature>
<evidence type="ECO:0000256" key="4">
    <source>
        <dbReference type="ARBA" id="ARBA00022692"/>
    </source>
</evidence>
<dbReference type="InterPro" id="IPR003524">
    <property type="entry name" value="PNAcMuramoyl-5peptid_Trfase"/>
</dbReference>
<keyword evidence="7" id="KW-0133">Cell shape</keyword>
<keyword evidence="7" id="KW-0132">Cell division</keyword>
<accession>A0A0G1R9E1</accession>
<dbReference type="AlphaFoldDB" id="A0A0G1R9E1"/>
<dbReference type="GO" id="GO:0009252">
    <property type="term" value="P:peptidoglycan biosynthetic process"/>
    <property type="evidence" value="ECO:0007669"/>
    <property type="project" value="UniProtKB-UniRule"/>
</dbReference>
<dbReference type="UniPathway" id="UPA00219"/>
<keyword evidence="7" id="KW-0573">Peptidoglycan synthesis</keyword>
<keyword evidence="7" id="KW-0961">Cell wall biogenesis/degradation</keyword>
<sequence length="351" mass="37830">MGGTNFLPLALGLIIFSFLINSVLVVPFIDLLYKLRLTRRKEAPLKGKVPLFDRLHDVKAGTPVGGGILIIATVVALFAVLLPLVGRLGVYIQSSFNLGQEIFIILFTFISFGVLGLSDDLIKIFGRPQKGVLGLAFGLSRKSKFALQWALGFFIAYAIYKNLGIDIVHVPLIGKTYVLGIWYVPFAAFVIVSFCNAFNITDGLDGLASGLLMICLIAFGVIAAGSLDTPLSLFISLWLGALIAFLYFNVYPARVFLGDAGALSFGATLAVMGLLTGGIVALVVIGGIFVLEAASSVIQIFGWRVLKRPIFPLAPVHHSFLAIGWEEPKIVMRAWLAGIILAIFGLWLATI</sequence>
<dbReference type="CDD" id="cd06852">
    <property type="entry name" value="GT_MraY"/>
    <property type="match status" value="1"/>
</dbReference>
<dbReference type="InterPro" id="IPR018480">
    <property type="entry name" value="PNAcMuramoyl-5peptid_Trfase_CS"/>
</dbReference>
<dbReference type="HAMAP" id="MF_00038">
    <property type="entry name" value="MraY"/>
    <property type="match status" value="1"/>
</dbReference>
<feature type="transmembrane region" description="Helical" evidence="7">
    <location>
        <begin position="262"/>
        <end position="291"/>
    </location>
</feature>
<dbReference type="InterPro" id="IPR000715">
    <property type="entry name" value="Glycosyl_transferase_4"/>
</dbReference>
<dbReference type="GO" id="GO:0071555">
    <property type="term" value="P:cell wall organization"/>
    <property type="evidence" value="ECO:0007669"/>
    <property type="project" value="UniProtKB-KW"/>
</dbReference>
<evidence type="ECO:0000256" key="2">
    <source>
        <dbReference type="ARBA" id="ARBA00005583"/>
    </source>
</evidence>
<protein>
    <recommendedName>
        <fullName evidence="7">Phospho-N-acetylmuramoyl-pentapeptide-transferase</fullName>
        <ecNumber evidence="7">2.7.8.13</ecNumber>
    </recommendedName>
    <alternativeName>
        <fullName evidence="7">UDP-MurNAc-pentapeptide phosphotransferase</fullName>
    </alternativeName>
</protein>
<comment type="pathway">
    <text evidence="7">Cell wall biogenesis; peptidoglycan biosynthesis.</text>
</comment>
<dbReference type="GO" id="GO:0046872">
    <property type="term" value="F:metal ion binding"/>
    <property type="evidence" value="ECO:0007669"/>
    <property type="project" value="UniProtKB-KW"/>
</dbReference>
<dbReference type="Proteomes" id="UP000034922">
    <property type="component" value="Unassembled WGS sequence"/>
</dbReference>
<dbReference type="GO" id="GO:0008963">
    <property type="term" value="F:phospho-N-acetylmuramoyl-pentapeptide-transferase activity"/>
    <property type="evidence" value="ECO:0007669"/>
    <property type="project" value="UniProtKB-UniRule"/>
</dbReference>
<organism evidence="9 10">
    <name type="scientific">Candidatus Woesebacteria bacterium GW2011_GWC2_45_9</name>
    <dbReference type="NCBI Taxonomy" id="1618589"/>
    <lineage>
        <taxon>Bacteria</taxon>
        <taxon>Candidatus Woeseibacteriota</taxon>
    </lineage>
</organism>
<feature type="transmembrane region" description="Helical" evidence="7">
    <location>
        <begin position="207"/>
        <end position="225"/>
    </location>
</feature>
<feature type="transmembrane region" description="Helical" evidence="7">
    <location>
        <begin position="64"/>
        <end position="82"/>
    </location>
</feature>
<keyword evidence="7" id="KW-1003">Cell membrane</keyword>
<comment type="subcellular location">
    <subcellularLocation>
        <location evidence="7">Cell membrane</location>
        <topology evidence="7">Multi-pass membrane protein</topology>
    </subcellularLocation>
    <subcellularLocation>
        <location evidence="1">Membrane</location>
        <topology evidence="1">Multi-pass membrane protein</topology>
    </subcellularLocation>
</comment>
<evidence type="ECO:0000256" key="6">
    <source>
        <dbReference type="ARBA" id="ARBA00023136"/>
    </source>
</evidence>
<evidence type="ECO:0000256" key="8">
    <source>
        <dbReference type="PIRSR" id="PIRSR600715-1"/>
    </source>
</evidence>
<feature type="transmembrane region" description="Helical" evidence="7">
    <location>
        <begin position="180"/>
        <end position="200"/>
    </location>
</feature>
<dbReference type="EMBL" id="LCLM01000007">
    <property type="protein sequence ID" value="KKU17535.1"/>
    <property type="molecule type" value="Genomic_DNA"/>
</dbReference>
<reference evidence="9 10" key="1">
    <citation type="journal article" date="2015" name="Nature">
        <title>rRNA introns, odd ribosomes, and small enigmatic genomes across a large radiation of phyla.</title>
        <authorList>
            <person name="Brown C.T."/>
            <person name="Hug L.A."/>
            <person name="Thomas B.C."/>
            <person name="Sharon I."/>
            <person name="Castelle C.J."/>
            <person name="Singh A."/>
            <person name="Wilkins M.J."/>
            <person name="Williams K.H."/>
            <person name="Banfield J.F."/>
        </authorList>
    </citation>
    <scope>NUCLEOTIDE SEQUENCE [LARGE SCALE GENOMIC DNA]</scope>
</reference>
<comment type="cofactor">
    <cofactor evidence="7 8">
        <name>Mg(2+)</name>
        <dbReference type="ChEBI" id="CHEBI:18420"/>
    </cofactor>
</comment>
<dbReference type="PROSITE" id="PS01348">
    <property type="entry name" value="MRAY_2"/>
    <property type="match status" value="1"/>
</dbReference>
<keyword evidence="5 7" id="KW-1133">Transmembrane helix</keyword>
<comment type="function">
    <text evidence="7">Catalyzes the initial step of the lipid cycle reactions in the biosynthesis of the cell wall peptidoglycan: transfers peptidoglycan precursor phospho-MurNAc-pentapeptide from UDP-MurNAc-pentapeptide onto the lipid carrier undecaprenyl phosphate, yielding undecaprenyl-pyrophosphoryl-MurNAc-pentapeptide, known as lipid I.</text>
</comment>
<evidence type="ECO:0000256" key="3">
    <source>
        <dbReference type="ARBA" id="ARBA00022679"/>
    </source>
</evidence>
<evidence type="ECO:0000313" key="9">
    <source>
        <dbReference type="EMBL" id="KKU17535.1"/>
    </source>
</evidence>
<dbReference type="PANTHER" id="PTHR22926">
    <property type="entry name" value="PHOSPHO-N-ACETYLMURAMOYL-PENTAPEPTIDE-TRANSFERASE"/>
    <property type="match status" value="1"/>
</dbReference>
<feature type="transmembrane region" description="Helical" evidence="7">
    <location>
        <begin position="330"/>
        <end position="349"/>
    </location>
</feature>
<keyword evidence="7 8" id="KW-0460">Magnesium</keyword>
<keyword evidence="7" id="KW-0131">Cell cycle</keyword>
<evidence type="ECO:0000256" key="1">
    <source>
        <dbReference type="ARBA" id="ARBA00004141"/>
    </source>
</evidence>
<keyword evidence="7 8" id="KW-0479">Metal-binding</keyword>
<dbReference type="Pfam" id="PF00953">
    <property type="entry name" value="Glycos_transf_4"/>
    <property type="match status" value="1"/>
</dbReference>
<keyword evidence="4 7" id="KW-0812">Transmembrane</keyword>
<dbReference type="GO" id="GO:0051301">
    <property type="term" value="P:cell division"/>
    <property type="evidence" value="ECO:0007669"/>
    <property type="project" value="UniProtKB-KW"/>
</dbReference>
<feature type="binding site" evidence="8">
    <location>
        <position position="259"/>
    </location>
    <ligand>
        <name>Mg(2+)</name>
        <dbReference type="ChEBI" id="CHEBI:18420"/>
    </ligand>
</feature>
<dbReference type="EC" id="2.7.8.13" evidence="7"/>
<evidence type="ECO:0000313" key="10">
    <source>
        <dbReference type="Proteomes" id="UP000034922"/>
    </source>
</evidence>
<name>A0A0G1R9E1_9BACT</name>
<feature type="transmembrane region" description="Helical" evidence="7">
    <location>
        <begin position="231"/>
        <end position="250"/>
    </location>
</feature>
<dbReference type="GO" id="GO:0008360">
    <property type="term" value="P:regulation of cell shape"/>
    <property type="evidence" value="ECO:0007669"/>
    <property type="project" value="UniProtKB-KW"/>
</dbReference>